<gene>
    <name evidence="7" type="ORF">METZ01_LOCUS260322</name>
</gene>
<keyword evidence="2" id="KW-1003">Cell membrane</keyword>
<protein>
    <recommendedName>
        <fullName evidence="8">Flippase-like domain-containing protein</fullName>
    </recommendedName>
</protein>
<feature type="transmembrane region" description="Helical" evidence="6">
    <location>
        <begin position="139"/>
        <end position="160"/>
    </location>
</feature>
<evidence type="ECO:0000256" key="5">
    <source>
        <dbReference type="ARBA" id="ARBA00023136"/>
    </source>
</evidence>
<feature type="transmembrane region" description="Helical" evidence="6">
    <location>
        <begin position="116"/>
        <end position="133"/>
    </location>
</feature>
<dbReference type="Pfam" id="PF03706">
    <property type="entry name" value="LPG_synthase_TM"/>
    <property type="match status" value="1"/>
</dbReference>
<name>A0A382J6R3_9ZZZZ</name>
<proteinExistence type="predicted"/>
<feature type="transmembrane region" description="Helical" evidence="6">
    <location>
        <begin position="219"/>
        <end position="242"/>
    </location>
</feature>
<keyword evidence="5 6" id="KW-0472">Membrane</keyword>
<keyword evidence="3 6" id="KW-0812">Transmembrane</keyword>
<dbReference type="GO" id="GO:0005886">
    <property type="term" value="C:plasma membrane"/>
    <property type="evidence" value="ECO:0007669"/>
    <property type="project" value="UniProtKB-SubCell"/>
</dbReference>
<evidence type="ECO:0000256" key="2">
    <source>
        <dbReference type="ARBA" id="ARBA00022475"/>
    </source>
</evidence>
<evidence type="ECO:0000256" key="1">
    <source>
        <dbReference type="ARBA" id="ARBA00004651"/>
    </source>
</evidence>
<sequence length="249" mass="26726">MGRFTVSVTLLAVVVSVLDVGTVLGRFTDLAFFWVALGLVITVFQMLILAWRWSYTARKLGIDLPFRTAVREYYLGVLINQLLPGGIAGDVSRAWRLARSSAPTGRAVRAVVLERASAQVVMTTVALTSLLFLPVGSELARVLTAGIGLLAVGGVLLFGLRRATPTSIAGQTWLDMRRAFFNAKALPVQLLTAISVVGLYIILYLITSRAVGVTTPIPQFLPLVAPVLMAMLIPFTVAGWGVREGVAAM</sequence>
<comment type="subcellular location">
    <subcellularLocation>
        <location evidence="1">Cell membrane</location>
        <topology evidence="1">Multi-pass membrane protein</topology>
    </subcellularLocation>
</comment>
<accession>A0A382J6R3</accession>
<dbReference type="AlphaFoldDB" id="A0A382J6R3"/>
<evidence type="ECO:0000313" key="7">
    <source>
        <dbReference type="EMBL" id="SVC07468.1"/>
    </source>
</evidence>
<dbReference type="PANTHER" id="PTHR40277:SF1">
    <property type="entry name" value="BLL5419 PROTEIN"/>
    <property type="match status" value="1"/>
</dbReference>
<feature type="transmembrane region" description="Helical" evidence="6">
    <location>
        <begin position="181"/>
        <end position="207"/>
    </location>
</feature>
<dbReference type="EMBL" id="UINC01072080">
    <property type="protein sequence ID" value="SVC07468.1"/>
    <property type="molecule type" value="Genomic_DNA"/>
</dbReference>
<evidence type="ECO:0000256" key="6">
    <source>
        <dbReference type="SAM" id="Phobius"/>
    </source>
</evidence>
<keyword evidence="4 6" id="KW-1133">Transmembrane helix</keyword>
<feature type="non-terminal residue" evidence="7">
    <location>
        <position position="249"/>
    </location>
</feature>
<dbReference type="PANTHER" id="PTHR40277">
    <property type="entry name" value="BLL5419 PROTEIN"/>
    <property type="match status" value="1"/>
</dbReference>
<organism evidence="7">
    <name type="scientific">marine metagenome</name>
    <dbReference type="NCBI Taxonomy" id="408172"/>
    <lineage>
        <taxon>unclassified sequences</taxon>
        <taxon>metagenomes</taxon>
        <taxon>ecological metagenomes</taxon>
    </lineage>
</organism>
<feature type="transmembrane region" description="Helical" evidence="6">
    <location>
        <begin position="30"/>
        <end position="51"/>
    </location>
</feature>
<dbReference type="InterPro" id="IPR022791">
    <property type="entry name" value="L-PG_synthase/AglD"/>
</dbReference>
<reference evidence="7" key="1">
    <citation type="submission" date="2018-05" db="EMBL/GenBank/DDBJ databases">
        <authorList>
            <person name="Lanie J.A."/>
            <person name="Ng W.-L."/>
            <person name="Kazmierczak K.M."/>
            <person name="Andrzejewski T.M."/>
            <person name="Davidsen T.M."/>
            <person name="Wayne K.J."/>
            <person name="Tettelin H."/>
            <person name="Glass J.I."/>
            <person name="Rusch D."/>
            <person name="Podicherti R."/>
            <person name="Tsui H.-C.T."/>
            <person name="Winkler M.E."/>
        </authorList>
    </citation>
    <scope>NUCLEOTIDE SEQUENCE</scope>
</reference>
<evidence type="ECO:0000256" key="4">
    <source>
        <dbReference type="ARBA" id="ARBA00022989"/>
    </source>
</evidence>
<evidence type="ECO:0000256" key="3">
    <source>
        <dbReference type="ARBA" id="ARBA00022692"/>
    </source>
</evidence>
<evidence type="ECO:0008006" key="8">
    <source>
        <dbReference type="Google" id="ProtNLM"/>
    </source>
</evidence>